<dbReference type="Proteomes" id="UP001054945">
    <property type="component" value="Unassembled WGS sequence"/>
</dbReference>
<dbReference type="AlphaFoldDB" id="A0AAV4P5T4"/>
<proteinExistence type="predicted"/>
<sequence length="79" mass="9333">MRKAIKRHSTISHSLYLVVQLDSKRRSQCKVRNRIQKRENMSEYTKKLCLKHCATWNVTLPLHTAFDLKCTISRDQSDS</sequence>
<organism evidence="1 2">
    <name type="scientific">Caerostris extrusa</name>
    <name type="common">Bark spider</name>
    <name type="synonym">Caerostris bankana</name>
    <dbReference type="NCBI Taxonomy" id="172846"/>
    <lineage>
        <taxon>Eukaryota</taxon>
        <taxon>Metazoa</taxon>
        <taxon>Ecdysozoa</taxon>
        <taxon>Arthropoda</taxon>
        <taxon>Chelicerata</taxon>
        <taxon>Arachnida</taxon>
        <taxon>Araneae</taxon>
        <taxon>Araneomorphae</taxon>
        <taxon>Entelegynae</taxon>
        <taxon>Araneoidea</taxon>
        <taxon>Araneidae</taxon>
        <taxon>Caerostris</taxon>
    </lineage>
</organism>
<protein>
    <submittedName>
        <fullName evidence="1">Uncharacterized protein</fullName>
    </submittedName>
</protein>
<comment type="caution">
    <text evidence="1">The sequence shown here is derived from an EMBL/GenBank/DDBJ whole genome shotgun (WGS) entry which is preliminary data.</text>
</comment>
<name>A0AAV4P5T4_CAEEX</name>
<dbReference type="EMBL" id="BPLR01021572">
    <property type="protein sequence ID" value="GIX91289.1"/>
    <property type="molecule type" value="Genomic_DNA"/>
</dbReference>
<evidence type="ECO:0000313" key="2">
    <source>
        <dbReference type="Proteomes" id="UP001054945"/>
    </source>
</evidence>
<evidence type="ECO:0000313" key="1">
    <source>
        <dbReference type="EMBL" id="GIX91289.1"/>
    </source>
</evidence>
<keyword evidence="2" id="KW-1185">Reference proteome</keyword>
<accession>A0AAV4P5T4</accession>
<gene>
    <name evidence="1" type="ORF">CEXT_659001</name>
</gene>
<reference evidence="1 2" key="1">
    <citation type="submission" date="2021-06" db="EMBL/GenBank/DDBJ databases">
        <title>Caerostris extrusa draft genome.</title>
        <authorList>
            <person name="Kono N."/>
            <person name="Arakawa K."/>
        </authorList>
    </citation>
    <scope>NUCLEOTIDE SEQUENCE [LARGE SCALE GENOMIC DNA]</scope>
</reference>